<reference evidence="3" key="1">
    <citation type="submission" date="2022-12" db="EMBL/GenBank/DDBJ databases">
        <authorList>
            <person name="Petersen C."/>
        </authorList>
    </citation>
    <scope>NUCLEOTIDE SEQUENCE</scope>
    <source>
        <strain evidence="3">IBT 29677</strain>
    </source>
</reference>
<accession>A0A9X0BES8</accession>
<gene>
    <name evidence="3" type="ORF">N7509_001020</name>
</gene>
<comment type="caution">
    <text evidence="3">The sequence shown here is derived from an EMBL/GenBank/DDBJ whole genome shotgun (WGS) entry which is preliminary data.</text>
</comment>
<dbReference type="Pfam" id="PF13460">
    <property type="entry name" value="NAD_binding_10"/>
    <property type="match status" value="1"/>
</dbReference>
<protein>
    <recommendedName>
        <fullName evidence="2">NAD(P)-binding domain-containing protein</fullName>
    </recommendedName>
</protein>
<dbReference type="RefSeq" id="XP_056494239.1">
    <property type="nucleotide sequence ID" value="XM_056625657.1"/>
</dbReference>
<dbReference type="AlphaFoldDB" id="A0A9X0BES8"/>
<dbReference type="InterPro" id="IPR051606">
    <property type="entry name" value="Polyketide_Oxido-like"/>
</dbReference>
<dbReference type="InterPro" id="IPR036291">
    <property type="entry name" value="NAD(P)-bd_dom_sf"/>
</dbReference>
<dbReference type="EMBL" id="JAPZBU010000003">
    <property type="protein sequence ID" value="KAJ5414393.1"/>
    <property type="molecule type" value="Genomic_DNA"/>
</dbReference>
<sequence>MSGRNCKKILILGATGQTGILTVQTALEHNHIVTIYARNPSKLPTNIAHHPNIKIIRGDLTDAEALSKAVEGQDAIVSLLGPTGNVTGTPFTDAYHLIFSLMKRWGVKRILAMGTASIPDEQDGFSIVAFLGVTLIRIIVNSAYKDIVSVGKLFNTEATNDGLDWTIFRLGFLANGAPQSSKAGYVGKNGWVLKNQRADIATWLVDEVEKDNSEWIKKMPAIWS</sequence>
<dbReference type="InterPro" id="IPR016040">
    <property type="entry name" value="NAD(P)-bd_dom"/>
</dbReference>
<dbReference type="PANTHER" id="PTHR43355:SF2">
    <property type="entry name" value="FLAVIN REDUCTASE (NADPH)"/>
    <property type="match status" value="1"/>
</dbReference>
<evidence type="ECO:0000259" key="2">
    <source>
        <dbReference type="Pfam" id="PF13460"/>
    </source>
</evidence>
<organism evidence="3 4">
    <name type="scientific">Penicillium cosmopolitanum</name>
    <dbReference type="NCBI Taxonomy" id="1131564"/>
    <lineage>
        <taxon>Eukaryota</taxon>
        <taxon>Fungi</taxon>
        <taxon>Dikarya</taxon>
        <taxon>Ascomycota</taxon>
        <taxon>Pezizomycotina</taxon>
        <taxon>Eurotiomycetes</taxon>
        <taxon>Eurotiomycetidae</taxon>
        <taxon>Eurotiales</taxon>
        <taxon>Aspergillaceae</taxon>
        <taxon>Penicillium</taxon>
    </lineage>
</organism>
<keyword evidence="4" id="KW-1185">Reference proteome</keyword>
<dbReference type="GeneID" id="81364637"/>
<comment type="similarity">
    <text evidence="1">Belongs to the avfA family.</text>
</comment>
<dbReference type="GO" id="GO:0016646">
    <property type="term" value="F:oxidoreductase activity, acting on the CH-NH group of donors, NAD or NADP as acceptor"/>
    <property type="evidence" value="ECO:0007669"/>
    <property type="project" value="TreeGrafter"/>
</dbReference>
<proteinExistence type="inferred from homology"/>
<evidence type="ECO:0000313" key="4">
    <source>
        <dbReference type="Proteomes" id="UP001147747"/>
    </source>
</evidence>
<dbReference type="Gene3D" id="3.40.50.720">
    <property type="entry name" value="NAD(P)-binding Rossmann-like Domain"/>
    <property type="match status" value="1"/>
</dbReference>
<name>A0A9X0BES8_9EURO</name>
<dbReference type="OrthoDB" id="10254221at2759"/>
<evidence type="ECO:0000256" key="1">
    <source>
        <dbReference type="ARBA" id="ARBA00038376"/>
    </source>
</evidence>
<reference evidence="3" key="2">
    <citation type="journal article" date="2023" name="IMA Fungus">
        <title>Comparative genomic study of the Penicillium genus elucidates a diverse pangenome and 15 lateral gene transfer events.</title>
        <authorList>
            <person name="Petersen C."/>
            <person name="Sorensen T."/>
            <person name="Nielsen M.R."/>
            <person name="Sondergaard T.E."/>
            <person name="Sorensen J.L."/>
            <person name="Fitzpatrick D.A."/>
            <person name="Frisvad J.C."/>
            <person name="Nielsen K.L."/>
        </authorList>
    </citation>
    <scope>NUCLEOTIDE SEQUENCE</scope>
    <source>
        <strain evidence="3">IBT 29677</strain>
    </source>
</reference>
<evidence type="ECO:0000313" key="3">
    <source>
        <dbReference type="EMBL" id="KAJ5414393.1"/>
    </source>
</evidence>
<dbReference type="Proteomes" id="UP001147747">
    <property type="component" value="Unassembled WGS sequence"/>
</dbReference>
<dbReference type="PANTHER" id="PTHR43355">
    <property type="entry name" value="FLAVIN REDUCTASE (NADPH)"/>
    <property type="match status" value="1"/>
</dbReference>
<dbReference type="SUPFAM" id="SSF51735">
    <property type="entry name" value="NAD(P)-binding Rossmann-fold domains"/>
    <property type="match status" value="1"/>
</dbReference>
<feature type="domain" description="NAD(P)-binding" evidence="2">
    <location>
        <begin position="13"/>
        <end position="209"/>
    </location>
</feature>